<sequence length="12" mass="1461">MKILQPRTETLM</sequence>
<protein>
    <submittedName>
        <fullName evidence="1">Uncharacterized protein</fullName>
    </submittedName>
</protein>
<reference evidence="1" key="1">
    <citation type="submission" date="2018-02" db="EMBL/GenBank/DDBJ databases">
        <title>Rhizophora mucronata_Transcriptome.</title>
        <authorList>
            <person name="Meera S.P."/>
            <person name="Sreeshan A."/>
            <person name="Augustine A."/>
        </authorList>
    </citation>
    <scope>NUCLEOTIDE SEQUENCE</scope>
    <source>
        <tissue evidence="1">Leaf</tissue>
    </source>
</reference>
<evidence type="ECO:0000313" key="1">
    <source>
        <dbReference type="EMBL" id="MBX27740.1"/>
    </source>
</evidence>
<proteinExistence type="predicted"/>
<organism evidence="1">
    <name type="scientific">Rhizophora mucronata</name>
    <name type="common">Asiatic mangrove</name>
    <dbReference type="NCBI Taxonomy" id="61149"/>
    <lineage>
        <taxon>Eukaryota</taxon>
        <taxon>Viridiplantae</taxon>
        <taxon>Streptophyta</taxon>
        <taxon>Embryophyta</taxon>
        <taxon>Tracheophyta</taxon>
        <taxon>Spermatophyta</taxon>
        <taxon>Magnoliopsida</taxon>
        <taxon>eudicotyledons</taxon>
        <taxon>Gunneridae</taxon>
        <taxon>Pentapetalae</taxon>
        <taxon>rosids</taxon>
        <taxon>fabids</taxon>
        <taxon>Malpighiales</taxon>
        <taxon>Rhizophoraceae</taxon>
        <taxon>Rhizophora</taxon>
    </lineage>
</organism>
<accession>A0A2P2MBY1</accession>
<dbReference type="EMBL" id="GGEC01047256">
    <property type="protein sequence ID" value="MBX27740.1"/>
    <property type="molecule type" value="Transcribed_RNA"/>
</dbReference>
<name>A0A2P2MBY1_RHIMU</name>